<dbReference type="Proteomes" id="UP000201566">
    <property type="component" value="Segment"/>
</dbReference>
<feature type="region of interest" description="Disordered" evidence="1">
    <location>
        <begin position="51"/>
        <end position="96"/>
    </location>
</feature>
<proteinExistence type="predicted"/>
<evidence type="ECO:0000313" key="2">
    <source>
        <dbReference type="EMBL" id="AGO82070.2"/>
    </source>
</evidence>
<dbReference type="KEGG" id="vg:16511925"/>
<feature type="compositionally biased region" description="Basic residues" evidence="1">
    <location>
        <begin position="51"/>
        <end position="66"/>
    </location>
</feature>
<accession>S4VRQ3</accession>
<sequence length="117" mass="13449">MEKKRRTHTETTTRNAQHILVCVRAHTVQSRVRRQIHAVNGRPCALVRVSSRRRRGGHARVAHGSKRGGEFCEQSADGDDRARRARTMQPRQEPSWALKGWARPEIKSGWAMYLQRG</sequence>
<evidence type="ECO:0000256" key="1">
    <source>
        <dbReference type="SAM" id="MobiDB-lite"/>
    </source>
</evidence>
<reference evidence="2 3" key="1">
    <citation type="journal article" date="2013" name="Science">
        <title>Pandoraviruses: amoeba viruses with genomes up to 2.5 Mb reaching that of parasitic eukaryotes.</title>
        <authorList>
            <person name="Philippe N."/>
            <person name="Legendre M."/>
            <person name="Doutre G."/>
            <person name="Coute Y."/>
            <person name="Poirot O."/>
            <person name="Lescot M."/>
            <person name="Arslan D."/>
            <person name="Seltzer V."/>
            <person name="Bertaux L."/>
            <person name="Bruley C."/>
            <person name="Garin J."/>
            <person name="Claverie J.M."/>
            <person name="Abergel C."/>
        </authorList>
    </citation>
    <scope>NUCLEOTIDE SEQUENCE [LARGE SCALE GENOMIC DNA]</scope>
    <source>
        <strain evidence="2">Melbourne</strain>
    </source>
</reference>
<dbReference type="RefSeq" id="YP_008318739.2">
    <property type="nucleotide sequence ID" value="NC_021858.1"/>
</dbReference>
<organism evidence="2 3">
    <name type="scientific">Pandoravirus dulcis</name>
    <dbReference type="NCBI Taxonomy" id="1349409"/>
    <lineage>
        <taxon>Viruses</taxon>
        <taxon>Pandoravirus</taxon>
    </lineage>
</organism>
<dbReference type="GeneID" id="16511925"/>
<evidence type="ECO:0000313" key="3">
    <source>
        <dbReference type="Proteomes" id="UP000201566"/>
    </source>
</evidence>
<dbReference type="EMBL" id="KC977570">
    <property type="protein sequence ID" value="AGO82070.2"/>
    <property type="molecule type" value="Genomic_DNA"/>
</dbReference>
<protein>
    <submittedName>
        <fullName evidence="2">Uncharacterized protein</fullName>
    </submittedName>
</protein>
<gene>
    <name evidence="2" type="ORF">pdul_cds_150</name>
</gene>
<name>S4VRQ3_9VIRU</name>